<dbReference type="GO" id="GO:0005829">
    <property type="term" value="C:cytosol"/>
    <property type="evidence" value="ECO:0007669"/>
    <property type="project" value="TreeGrafter"/>
</dbReference>
<dbReference type="InterPro" id="IPR011990">
    <property type="entry name" value="TPR-like_helical_dom_sf"/>
</dbReference>
<dbReference type="Proteomes" id="UP000629468">
    <property type="component" value="Unassembled WGS sequence"/>
</dbReference>
<evidence type="ECO:0000256" key="2">
    <source>
        <dbReference type="SAM" id="Coils"/>
    </source>
</evidence>
<comment type="caution">
    <text evidence="4">The sequence shown here is derived from an EMBL/GenBank/DDBJ whole genome shotgun (WGS) entry which is preliminary data.</text>
</comment>
<dbReference type="PANTHER" id="PTHR46512:SF1">
    <property type="entry name" value="PEPTIDYLPROLYL ISOMERASE"/>
    <property type="match status" value="1"/>
</dbReference>
<dbReference type="GO" id="GO:0044183">
    <property type="term" value="F:protein folding chaperone"/>
    <property type="evidence" value="ECO:0007669"/>
    <property type="project" value="TreeGrafter"/>
</dbReference>
<dbReference type="GO" id="GO:0005740">
    <property type="term" value="C:mitochondrial envelope"/>
    <property type="evidence" value="ECO:0007669"/>
    <property type="project" value="TreeGrafter"/>
</dbReference>
<dbReference type="OMA" id="KIYANMS"/>
<evidence type="ECO:0000256" key="1">
    <source>
        <dbReference type="PROSITE-ProRule" id="PRU00339"/>
    </source>
</evidence>
<dbReference type="InterPro" id="IPR050754">
    <property type="entry name" value="FKBP4/5/8-like"/>
</dbReference>
<dbReference type="EMBL" id="JABXXO010000007">
    <property type="protein sequence ID" value="KAF7773357.1"/>
    <property type="molecule type" value="Genomic_DNA"/>
</dbReference>
<dbReference type="AlphaFoldDB" id="A0A8H7F1V5"/>
<keyword evidence="2" id="KW-0175">Coiled coil</keyword>
<dbReference type="Pfam" id="PF14559">
    <property type="entry name" value="TPR_19"/>
    <property type="match status" value="1"/>
</dbReference>
<dbReference type="InterPro" id="IPR019734">
    <property type="entry name" value="TPR_rpt"/>
</dbReference>
<dbReference type="PANTHER" id="PTHR46512">
    <property type="entry name" value="PEPTIDYLPROLYL ISOMERASE"/>
    <property type="match status" value="1"/>
</dbReference>
<gene>
    <name evidence="4" type="ORF">Agabi119p4_5524</name>
</gene>
<feature type="region of interest" description="Disordered" evidence="3">
    <location>
        <begin position="1"/>
        <end position="31"/>
    </location>
</feature>
<feature type="compositionally biased region" description="Basic and acidic residues" evidence="3">
    <location>
        <begin position="13"/>
        <end position="30"/>
    </location>
</feature>
<feature type="coiled-coil region" evidence="2">
    <location>
        <begin position="104"/>
        <end position="138"/>
    </location>
</feature>
<dbReference type="SUPFAM" id="SSF48452">
    <property type="entry name" value="TPR-like"/>
    <property type="match status" value="1"/>
</dbReference>
<evidence type="ECO:0008006" key="6">
    <source>
        <dbReference type="Google" id="ProtNLM"/>
    </source>
</evidence>
<feature type="repeat" description="TPR" evidence="1">
    <location>
        <begin position="91"/>
        <end position="124"/>
    </location>
</feature>
<protein>
    <recommendedName>
        <fullName evidence="6">TPR-like protein</fullName>
    </recommendedName>
</protein>
<dbReference type="GO" id="GO:0043066">
    <property type="term" value="P:negative regulation of apoptotic process"/>
    <property type="evidence" value="ECO:0007669"/>
    <property type="project" value="TreeGrafter"/>
</dbReference>
<evidence type="ECO:0000313" key="5">
    <source>
        <dbReference type="Proteomes" id="UP000629468"/>
    </source>
</evidence>
<reference evidence="4 5" key="1">
    <citation type="journal article" name="Sci. Rep.">
        <title>Telomere-to-telomere assembled and centromere annotated genomes of the two main subspecies of the button mushroom Agaricus bisporus reveal especially polymorphic chromosome ends.</title>
        <authorList>
            <person name="Sonnenberg A.S.M."/>
            <person name="Sedaghat-Telgerd N."/>
            <person name="Lavrijssen B."/>
            <person name="Ohm R.A."/>
            <person name="Hendrickx P.M."/>
            <person name="Scholtmeijer K."/>
            <person name="Baars J.J.P."/>
            <person name="van Peer A."/>
        </authorList>
    </citation>
    <scope>NUCLEOTIDE SEQUENCE [LARGE SCALE GENOMIC DNA]</scope>
    <source>
        <strain evidence="4 5">H119_p4</strain>
    </source>
</reference>
<evidence type="ECO:0000256" key="3">
    <source>
        <dbReference type="SAM" id="MobiDB-lite"/>
    </source>
</evidence>
<sequence>MASSDYVDPLRSSTEHKLNTAKTKKEDGDQAFKQGDTKAALKAYHESLMFLLGIDKSALQSLGLSQPLPSASDATKDPKTKERTEIDEIIEKIYANMAACHIKNQNWKRAVETADKALQKNEENYKALFRKAKALGEQGFFEKASKILEDIKSKSPADAASATTELARLKVIDDERERAHKQKLKGFLNRKKDDKATD</sequence>
<dbReference type="GO" id="GO:0016020">
    <property type="term" value="C:membrane"/>
    <property type="evidence" value="ECO:0007669"/>
    <property type="project" value="TreeGrafter"/>
</dbReference>
<dbReference type="SMART" id="SM00028">
    <property type="entry name" value="TPR"/>
    <property type="match status" value="3"/>
</dbReference>
<proteinExistence type="predicted"/>
<dbReference type="Gene3D" id="1.25.40.10">
    <property type="entry name" value="Tetratricopeptide repeat domain"/>
    <property type="match status" value="1"/>
</dbReference>
<keyword evidence="1" id="KW-0802">TPR repeat</keyword>
<name>A0A8H7F1V5_AGABI</name>
<dbReference type="PROSITE" id="PS50005">
    <property type="entry name" value="TPR"/>
    <property type="match status" value="1"/>
</dbReference>
<organism evidence="4 5">
    <name type="scientific">Agaricus bisporus var. burnettii</name>
    <dbReference type="NCBI Taxonomy" id="192524"/>
    <lineage>
        <taxon>Eukaryota</taxon>
        <taxon>Fungi</taxon>
        <taxon>Dikarya</taxon>
        <taxon>Basidiomycota</taxon>
        <taxon>Agaricomycotina</taxon>
        <taxon>Agaricomycetes</taxon>
        <taxon>Agaricomycetidae</taxon>
        <taxon>Agaricales</taxon>
        <taxon>Agaricineae</taxon>
        <taxon>Agaricaceae</taxon>
        <taxon>Agaricus</taxon>
    </lineage>
</organism>
<accession>A0A8H7F1V5</accession>
<evidence type="ECO:0000313" key="4">
    <source>
        <dbReference type="EMBL" id="KAF7773357.1"/>
    </source>
</evidence>
<dbReference type="GO" id="GO:0012505">
    <property type="term" value="C:endomembrane system"/>
    <property type="evidence" value="ECO:0007669"/>
    <property type="project" value="TreeGrafter"/>
</dbReference>